<sequence>MIPMKDNQKERHIHQVAINNKGKDMHREVKILLNHRISQAIQMNLNQRLMEQMVLIMIIRDQNTEANNIRKNKIINDLTRNNDYQNFVCNFEKFSL</sequence>
<proteinExistence type="predicted"/>
<name>A0A1J1I8D4_9DIPT</name>
<dbReference type="Proteomes" id="UP000183832">
    <property type="component" value="Unassembled WGS sequence"/>
</dbReference>
<protein>
    <submittedName>
        <fullName evidence="1">CLUMA_CG009434, isoform A</fullName>
    </submittedName>
</protein>
<reference evidence="1 2" key="1">
    <citation type="submission" date="2015-04" db="EMBL/GenBank/DDBJ databases">
        <authorList>
            <person name="Syromyatnikov M.Y."/>
            <person name="Popov V.N."/>
        </authorList>
    </citation>
    <scope>NUCLEOTIDE SEQUENCE [LARGE SCALE GENOMIC DNA]</scope>
</reference>
<evidence type="ECO:0000313" key="1">
    <source>
        <dbReference type="EMBL" id="CRK95994.1"/>
    </source>
</evidence>
<keyword evidence="2" id="KW-1185">Reference proteome</keyword>
<accession>A0A1J1I8D4</accession>
<gene>
    <name evidence="1" type="ORF">CLUMA_CG009434</name>
</gene>
<organism evidence="1 2">
    <name type="scientific">Clunio marinus</name>
    <dbReference type="NCBI Taxonomy" id="568069"/>
    <lineage>
        <taxon>Eukaryota</taxon>
        <taxon>Metazoa</taxon>
        <taxon>Ecdysozoa</taxon>
        <taxon>Arthropoda</taxon>
        <taxon>Hexapoda</taxon>
        <taxon>Insecta</taxon>
        <taxon>Pterygota</taxon>
        <taxon>Neoptera</taxon>
        <taxon>Endopterygota</taxon>
        <taxon>Diptera</taxon>
        <taxon>Nematocera</taxon>
        <taxon>Chironomoidea</taxon>
        <taxon>Chironomidae</taxon>
        <taxon>Clunio</taxon>
    </lineage>
</organism>
<dbReference type="EMBL" id="CVRI01000043">
    <property type="protein sequence ID" value="CRK95994.1"/>
    <property type="molecule type" value="Genomic_DNA"/>
</dbReference>
<dbReference type="AlphaFoldDB" id="A0A1J1I8D4"/>
<evidence type="ECO:0000313" key="2">
    <source>
        <dbReference type="Proteomes" id="UP000183832"/>
    </source>
</evidence>